<reference evidence="2 4" key="2">
    <citation type="journal article" date="2013" name="Nature">
        <title>Insights into bilaterian evolution from three spiralian genomes.</title>
        <authorList>
            <person name="Simakov O."/>
            <person name="Marletaz F."/>
            <person name="Cho S.J."/>
            <person name="Edsinger-Gonzales E."/>
            <person name="Havlak P."/>
            <person name="Hellsten U."/>
            <person name="Kuo D.H."/>
            <person name="Larsson T."/>
            <person name="Lv J."/>
            <person name="Arendt D."/>
            <person name="Savage R."/>
            <person name="Osoegawa K."/>
            <person name="de Jong P."/>
            <person name="Grimwood J."/>
            <person name="Chapman J.A."/>
            <person name="Shapiro H."/>
            <person name="Aerts A."/>
            <person name="Otillar R.P."/>
            <person name="Terry A.Y."/>
            <person name="Boore J.L."/>
            <person name="Grigoriev I.V."/>
            <person name="Lindberg D.R."/>
            <person name="Seaver E.C."/>
            <person name="Weisblat D.A."/>
            <person name="Putnam N.H."/>
            <person name="Rokhsar D.S."/>
        </authorList>
    </citation>
    <scope>NUCLEOTIDE SEQUENCE</scope>
</reference>
<feature type="region of interest" description="Disordered" evidence="1">
    <location>
        <begin position="618"/>
        <end position="639"/>
    </location>
</feature>
<feature type="compositionally biased region" description="Low complexity" evidence="1">
    <location>
        <begin position="253"/>
        <end position="295"/>
    </location>
</feature>
<dbReference type="KEGG" id="hro:HELRODRAFT_177265"/>
<gene>
    <name evidence="3" type="primary">20206153</name>
    <name evidence="2" type="ORF">HELRODRAFT_177265</name>
</gene>
<dbReference type="EnsemblMetazoa" id="HelroT177265">
    <property type="protein sequence ID" value="HelroP177265"/>
    <property type="gene ID" value="HelroG177265"/>
</dbReference>
<feature type="region of interest" description="Disordered" evidence="1">
    <location>
        <begin position="253"/>
        <end position="315"/>
    </location>
</feature>
<dbReference type="HOGENOM" id="CLU_428481_0_0_1"/>
<feature type="compositionally biased region" description="Pro residues" evidence="1">
    <location>
        <begin position="296"/>
        <end position="308"/>
    </location>
</feature>
<evidence type="ECO:0000313" key="2">
    <source>
        <dbReference type="EMBL" id="ESN98036.1"/>
    </source>
</evidence>
<accession>T1FBF4</accession>
<protein>
    <submittedName>
        <fullName evidence="2 3">Uncharacterized protein</fullName>
    </submittedName>
</protein>
<proteinExistence type="predicted"/>
<organism evidence="3 4">
    <name type="scientific">Helobdella robusta</name>
    <name type="common">Californian leech</name>
    <dbReference type="NCBI Taxonomy" id="6412"/>
    <lineage>
        <taxon>Eukaryota</taxon>
        <taxon>Metazoa</taxon>
        <taxon>Spiralia</taxon>
        <taxon>Lophotrochozoa</taxon>
        <taxon>Annelida</taxon>
        <taxon>Clitellata</taxon>
        <taxon>Hirudinea</taxon>
        <taxon>Rhynchobdellida</taxon>
        <taxon>Glossiphoniidae</taxon>
        <taxon>Helobdella</taxon>
    </lineage>
</organism>
<feature type="compositionally biased region" description="Polar residues" evidence="1">
    <location>
        <begin position="618"/>
        <end position="627"/>
    </location>
</feature>
<sequence>MHSSYSVEDFMMSSSVESPHRTAIFISGKSSNPNHTNLLTQHARHMITPVDAYERSEFESLIKFKKFDDGNTDNNNNNINDSNTNRSCEEINNNNYDTNNYNYNNFDSNKKTPSFKMTSLRDSLPKLNVKTPESIHDEKMSAFSVYKKEIINKFFNYNCFHHNSHNNNNNNNNSNNNNHNNCNSSSDNNLSYIERGASLESLSNKLNLSNEDDANLCSLNSSSMTTRSSLESLPRIYDPAIHRHPLLHEKFQQQQLQLQHEQDQQQQNGNSQQSRQNDVSQQQLQQQQHNPQQKIPTPPNQNPNPPPSQQQLKTRNKITNLTNNQLPIIRKRNECYQNLKSHRNHCPMNSRTMVKLVFPSPSKNFNEEMFTFTAFTSNKVKEVIRNHYSSMSSLHQSSLSLKKNHKRTIKSLENEGKLNSNNNLNDIVSRLSIEPCEQKRICLSNFTNKSDPAMKRDRKSRQFNLFRTHRRSSSYNVTARMCNSEVGNKLFARKHSDANTNTSIAAATVATSFTTNSKDDNNNNIFGGKNIFKPCQQTVTRSIITRSKTRQIDEHGIPSPILANLEDGLSITDLDKLTIENTIINGGRRNINPTTGNTPIATSRYHKIKWKEEVVTFTSPTNPNSKKNLPKITKIQPSK</sequence>
<dbReference type="CTD" id="20206153"/>
<dbReference type="EMBL" id="KB097222">
    <property type="protein sequence ID" value="ESN98036.1"/>
    <property type="molecule type" value="Genomic_DNA"/>
</dbReference>
<evidence type="ECO:0000313" key="3">
    <source>
        <dbReference type="EnsemblMetazoa" id="HelroP177265"/>
    </source>
</evidence>
<dbReference type="EMBL" id="AMQM01005986">
    <property type="status" value="NOT_ANNOTATED_CDS"/>
    <property type="molecule type" value="Genomic_DNA"/>
</dbReference>
<reference evidence="4" key="1">
    <citation type="submission" date="2012-12" db="EMBL/GenBank/DDBJ databases">
        <authorList>
            <person name="Hellsten U."/>
            <person name="Grimwood J."/>
            <person name="Chapman J.A."/>
            <person name="Shapiro H."/>
            <person name="Aerts A."/>
            <person name="Otillar R.P."/>
            <person name="Terry A.Y."/>
            <person name="Boore J.L."/>
            <person name="Simakov O."/>
            <person name="Marletaz F."/>
            <person name="Cho S.-J."/>
            <person name="Edsinger-Gonzales E."/>
            <person name="Havlak P."/>
            <person name="Kuo D.-H."/>
            <person name="Larsson T."/>
            <person name="Lv J."/>
            <person name="Arendt D."/>
            <person name="Savage R."/>
            <person name="Osoegawa K."/>
            <person name="de Jong P."/>
            <person name="Lindberg D.R."/>
            <person name="Seaver E.C."/>
            <person name="Weisblat D.A."/>
            <person name="Putnam N.H."/>
            <person name="Grigoriev I.V."/>
            <person name="Rokhsar D.S."/>
        </authorList>
    </citation>
    <scope>NUCLEOTIDE SEQUENCE</scope>
</reference>
<evidence type="ECO:0000256" key="1">
    <source>
        <dbReference type="SAM" id="MobiDB-lite"/>
    </source>
</evidence>
<dbReference type="AlphaFoldDB" id="T1FBF4"/>
<dbReference type="Proteomes" id="UP000015101">
    <property type="component" value="Unassembled WGS sequence"/>
</dbReference>
<keyword evidence="4" id="KW-1185">Reference proteome</keyword>
<evidence type="ECO:0000313" key="4">
    <source>
        <dbReference type="Proteomes" id="UP000015101"/>
    </source>
</evidence>
<dbReference type="GeneID" id="20206153"/>
<reference evidence="3" key="3">
    <citation type="submission" date="2015-06" db="UniProtKB">
        <authorList>
            <consortium name="EnsemblMetazoa"/>
        </authorList>
    </citation>
    <scope>IDENTIFICATION</scope>
</reference>
<dbReference type="InParanoid" id="T1FBF4"/>
<dbReference type="RefSeq" id="XP_009023736.1">
    <property type="nucleotide sequence ID" value="XM_009025488.1"/>
</dbReference>
<name>T1FBF4_HELRO</name>